<protein>
    <recommendedName>
        <fullName evidence="4 8">Protein N-terminal glutamine amidohydrolase</fullName>
        <ecNumber evidence="3 8">3.5.1.122</ecNumber>
    </recommendedName>
    <alternativeName>
        <fullName evidence="6 8">Protein NH2-terminal glutamine deamidase</fullName>
    </alternativeName>
</protein>
<evidence type="ECO:0000313" key="11">
    <source>
        <dbReference type="Proteomes" id="UP001527925"/>
    </source>
</evidence>
<dbReference type="Proteomes" id="UP001527925">
    <property type="component" value="Unassembled WGS sequence"/>
</dbReference>
<dbReference type="PANTHER" id="PTHR13035:SF0">
    <property type="entry name" value="PROTEIN N-TERMINAL GLUTAMINE AMIDOHYDROLASE"/>
    <property type="match status" value="1"/>
</dbReference>
<dbReference type="InterPro" id="IPR037132">
    <property type="entry name" value="N_Gln_amidohydro_ab_roll_sf"/>
</dbReference>
<keyword evidence="11" id="KW-1185">Reference proteome</keyword>
<dbReference type="Pfam" id="PF09764">
    <property type="entry name" value="Nt_Gln_amidase"/>
    <property type="match status" value="2"/>
</dbReference>
<dbReference type="PANTHER" id="PTHR13035">
    <property type="entry name" value="PROTEIN N-TERMINAL GLUTAMINE AMIDOHYDROLASE"/>
    <property type="match status" value="1"/>
</dbReference>
<dbReference type="EC" id="3.5.1.122" evidence="3 8"/>
<comment type="caution">
    <text evidence="10">The sequence shown here is derived from an EMBL/GenBank/DDBJ whole genome shotgun (WGS) entry which is preliminary data.</text>
</comment>
<evidence type="ECO:0000256" key="2">
    <source>
        <dbReference type="ARBA" id="ARBA00011245"/>
    </source>
</evidence>
<comment type="function">
    <text evidence="8">Mediates the side-chain deamidation of N-terminal glutamine residues to glutamate, an important step in N-end rule pathway of protein degradation. Conversion of the resulting N-terminal glutamine to glutamate renders the protein susceptible to arginylation, polyubiquitination and degradation as specified by the N-end rule. Does not act on substrates with internal or C-terminal glutamine and does not act on non-glutamine residues in any position.</text>
</comment>
<comment type="catalytic activity">
    <reaction evidence="7 8">
        <text>N-terminal L-glutaminyl-[protein] + H2O = N-terminal L-glutamyl-[protein] + NH4(+)</text>
        <dbReference type="Rhea" id="RHEA:50680"/>
        <dbReference type="Rhea" id="RHEA-COMP:12668"/>
        <dbReference type="Rhea" id="RHEA-COMP:12777"/>
        <dbReference type="ChEBI" id="CHEBI:15377"/>
        <dbReference type="ChEBI" id="CHEBI:28938"/>
        <dbReference type="ChEBI" id="CHEBI:64721"/>
        <dbReference type="ChEBI" id="CHEBI:64722"/>
        <dbReference type="EC" id="3.5.1.122"/>
    </reaction>
</comment>
<accession>A0ABR4N703</accession>
<comment type="subunit">
    <text evidence="2 8">Monomer.</text>
</comment>
<evidence type="ECO:0000256" key="3">
    <source>
        <dbReference type="ARBA" id="ARBA00012718"/>
    </source>
</evidence>
<evidence type="ECO:0000256" key="7">
    <source>
        <dbReference type="ARBA" id="ARBA00048768"/>
    </source>
</evidence>
<sequence length="207" mass="22785">MSRVATRPLAIDRDDCTWYTPYYCEENVYRLCRSVREVAPDTAADVVFVSNKARQDYHVIMIMPIKPALKPAQAAPATAAAAAATAYVYDLDSVLPFPAAFGEYVARALRTDAAARLPAQYQRNFRVVPASLFLEHFASDRSHMLNKDGSWTAEPPIAPCIATEASTMNLSEYVSMETNLDSATFGKVYTEAEFVAKYAQPPAPAES</sequence>
<comment type="similarity">
    <text evidence="1 8">Belongs to the NTAQ1 family.</text>
</comment>
<feature type="domain" description="Protein N-terminal glutamine amidohydrolase alpha beta roll" evidence="9">
    <location>
        <begin position="56"/>
        <end position="197"/>
    </location>
</feature>
<dbReference type="InterPro" id="IPR039733">
    <property type="entry name" value="NTAQ1"/>
</dbReference>
<keyword evidence="5 8" id="KW-0378">Hydrolase</keyword>
<reference evidence="10 11" key="1">
    <citation type="submission" date="2023-09" db="EMBL/GenBank/DDBJ databases">
        <title>Pangenome analysis of Batrachochytrium dendrobatidis and related Chytrids.</title>
        <authorList>
            <person name="Yacoub M.N."/>
            <person name="Stajich J.E."/>
            <person name="James T.Y."/>
        </authorList>
    </citation>
    <scope>NUCLEOTIDE SEQUENCE [LARGE SCALE GENOMIC DNA]</scope>
    <source>
        <strain evidence="10 11">JEL0888</strain>
    </source>
</reference>
<dbReference type="EMBL" id="JADGIZ020000025">
    <property type="protein sequence ID" value="KAL2915323.1"/>
    <property type="molecule type" value="Genomic_DNA"/>
</dbReference>
<evidence type="ECO:0000256" key="1">
    <source>
        <dbReference type="ARBA" id="ARBA00008985"/>
    </source>
</evidence>
<proteinExistence type="inferred from homology"/>
<dbReference type="Gene3D" id="3.10.620.10">
    <property type="entry name" value="Protein N-terminal glutamine amidohydrolase, alpha beta roll"/>
    <property type="match status" value="1"/>
</dbReference>
<organism evidence="10 11">
    <name type="scientific">Polyrhizophydium stewartii</name>
    <dbReference type="NCBI Taxonomy" id="2732419"/>
    <lineage>
        <taxon>Eukaryota</taxon>
        <taxon>Fungi</taxon>
        <taxon>Fungi incertae sedis</taxon>
        <taxon>Chytridiomycota</taxon>
        <taxon>Chytridiomycota incertae sedis</taxon>
        <taxon>Chytridiomycetes</taxon>
        <taxon>Rhizophydiales</taxon>
        <taxon>Rhizophydiales incertae sedis</taxon>
        <taxon>Polyrhizophydium</taxon>
    </lineage>
</organism>
<evidence type="ECO:0000259" key="9">
    <source>
        <dbReference type="Pfam" id="PF09764"/>
    </source>
</evidence>
<evidence type="ECO:0000256" key="5">
    <source>
        <dbReference type="ARBA" id="ARBA00022801"/>
    </source>
</evidence>
<name>A0ABR4N703_9FUNG</name>
<evidence type="ECO:0000313" key="10">
    <source>
        <dbReference type="EMBL" id="KAL2915323.1"/>
    </source>
</evidence>
<evidence type="ECO:0000256" key="4">
    <source>
        <dbReference type="ARBA" id="ARBA00021247"/>
    </source>
</evidence>
<dbReference type="InterPro" id="IPR023128">
    <property type="entry name" value="Prot_N_Gln_amidohydro_ab_roll"/>
</dbReference>
<gene>
    <name evidence="10" type="ORF">HK105_205188</name>
</gene>
<feature type="domain" description="Protein N-terminal glutamine amidohydrolase alpha beta roll" evidence="9">
    <location>
        <begin position="19"/>
        <end position="55"/>
    </location>
</feature>
<evidence type="ECO:0000256" key="6">
    <source>
        <dbReference type="ARBA" id="ARBA00029677"/>
    </source>
</evidence>
<evidence type="ECO:0000256" key="8">
    <source>
        <dbReference type="RuleBase" id="RU367082"/>
    </source>
</evidence>